<dbReference type="InterPro" id="IPR001128">
    <property type="entry name" value="Cyt_P450"/>
</dbReference>
<evidence type="ECO:0000256" key="5">
    <source>
        <dbReference type="ARBA" id="ARBA00023002"/>
    </source>
</evidence>
<reference evidence="9" key="1">
    <citation type="journal article" date="2020" name="Stud. Mycol.">
        <title>101 Dothideomycetes genomes: a test case for predicting lifestyles and emergence of pathogens.</title>
        <authorList>
            <person name="Haridas S."/>
            <person name="Albert R."/>
            <person name="Binder M."/>
            <person name="Bloem J."/>
            <person name="Labutti K."/>
            <person name="Salamov A."/>
            <person name="Andreopoulos B."/>
            <person name="Baker S."/>
            <person name="Barry K."/>
            <person name="Bills G."/>
            <person name="Bluhm B."/>
            <person name="Cannon C."/>
            <person name="Castanera R."/>
            <person name="Culley D."/>
            <person name="Daum C."/>
            <person name="Ezra D."/>
            <person name="Gonzalez J."/>
            <person name="Henrissat B."/>
            <person name="Kuo A."/>
            <person name="Liang C."/>
            <person name="Lipzen A."/>
            <person name="Lutzoni F."/>
            <person name="Magnuson J."/>
            <person name="Mondo S."/>
            <person name="Nolan M."/>
            <person name="Ohm R."/>
            <person name="Pangilinan J."/>
            <person name="Park H.-J."/>
            <person name="Ramirez L."/>
            <person name="Alfaro M."/>
            <person name="Sun H."/>
            <person name="Tritt A."/>
            <person name="Yoshinaga Y."/>
            <person name="Zwiers L.-H."/>
            <person name="Turgeon B."/>
            <person name="Goodwin S."/>
            <person name="Spatafora J."/>
            <person name="Crous P."/>
            <person name="Grigoriev I."/>
        </authorList>
    </citation>
    <scope>NUCLEOTIDE SEQUENCE</scope>
    <source>
        <strain evidence="9">CBS 109.77</strain>
    </source>
</reference>
<gene>
    <name evidence="9" type="ORF">K505DRAFT_245489</name>
</gene>
<evidence type="ECO:0000256" key="4">
    <source>
        <dbReference type="ARBA" id="ARBA00022723"/>
    </source>
</evidence>
<keyword evidence="10" id="KW-1185">Reference proteome</keyword>
<evidence type="ECO:0000256" key="1">
    <source>
        <dbReference type="ARBA" id="ARBA00001971"/>
    </source>
</evidence>
<dbReference type="PANTHER" id="PTHR46206">
    <property type="entry name" value="CYTOCHROME P450"/>
    <property type="match status" value="1"/>
</dbReference>
<keyword evidence="7 9" id="KW-0503">Monooxygenase</keyword>
<keyword evidence="4 8" id="KW-0479">Metal-binding</keyword>
<keyword evidence="8" id="KW-0349">Heme</keyword>
<evidence type="ECO:0000313" key="9">
    <source>
        <dbReference type="EMBL" id="KAF2792944.1"/>
    </source>
</evidence>
<dbReference type="GO" id="GO:0005506">
    <property type="term" value="F:iron ion binding"/>
    <property type="evidence" value="ECO:0007669"/>
    <property type="project" value="InterPro"/>
</dbReference>
<evidence type="ECO:0000256" key="2">
    <source>
        <dbReference type="ARBA" id="ARBA00004685"/>
    </source>
</evidence>
<dbReference type="PRINTS" id="PR00465">
    <property type="entry name" value="EP450IV"/>
</dbReference>
<evidence type="ECO:0000256" key="8">
    <source>
        <dbReference type="PIRSR" id="PIRSR602403-1"/>
    </source>
</evidence>
<evidence type="ECO:0000256" key="7">
    <source>
        <dbReference type="ARBA" id="ARBA00023033"/>
    </source>
</evidence>
<evidence type="ECO:0000256" key="3">
    <source>
        <dbReference type="ARBA" id="ARBA00010617"/>
    </source>
</evidence>
<dbReference type="GO" id="GO:0016705">
    <property type="term" value="F:oxidoreductase activity, acting on paired donors, with incorporation or reduction of molecular oxygen"/>
    <property type="evidence" value="ECO:0007669"/>
    <property type="project" value="InterPro"/>
</dbReference>
<dbReference type="GO" id="GO:0020037">
    <property type="term" value="F:heme binding"/>
    <property type="evidence" value="ECO:0007669"/>
    <property type="project" value="InterPro"/>
</dbReference>
<dbReference type="CDD" id="cd11041">
    <property type="entry name" value="CYP503A1-like"/>
    <property type="match status" value="1"/>
</dbReference>
<dbReference type="Gene3D" id="1.10.630.10">
    <property type="entry name" value="Cytochrome P450"/>
    <property type="match status" value="1"/>
</dbReference>
<comment type="similarity">
    <text evidence="3">Belongs to the cytochrome P450 family.</text>
</comment>
<dbReference type="InterPro" id="IPR002403">
    <property type="entry name" value="Cyt_P450_E_grp-IV"/>
</dbReference>
<comment type="cofactor">
    <cofactor evidence="1 8">
        <name>heme</name>
        <dbReference type="ChEBI" id="CHEBI:30413"/>
    </cofactor>
</comment>
<dbReference type="AlphaFoldDB" id="A0A6A6X9Y0"/>
<name>A0A6A6X9Y0_9PLEO</name>
<evidence type="ECO:0000313" key="10">
    <source>
        <dbReference type="Proteomes" id="UP000799757"/>
    </source>
</evidence>
<dbReference type="Pfam" id="PF00067">
    <property type="entry name" value="p450"/>
    <property type="match status" value="1"/>
</dbReference>
<dbReference type="PANTHER" id="PTHR46206:SF6">
    <property type="entry name" value="CYTOCHROME P450 MONOOXYGENASE AN1598-RELATED"/>
    <property type="match status" value="1"/>
</dbReference>
<accession>A0A6A6X9Y0</accession>
<feature type="binding site" description="axial binding residue" evidence="8">
    <location>
        <position position="452"/>
    </location>
    <ligand>
        <name>heme</name>
        <dbReference type="ChEBI" id="CHEBI:30413"/>
    </ligand>
    <ligandPart>
        <name>Fe</name>
        <dbReference type="ChEBI" id="CHEBI:18248"/>
    </ligandPart>
</feature>
<evidence type="ECO:0000256" key="6">
    <source>
        <dbReference type="ARBA" id="ARBA00023004"/>
    </source>
</evidence>
<dbReference type="Proteomes" id="UP000799757">
    <property type="component" value="Unassembled WGS sequence"/>
</dbReference>
<sequence length="514" mass="59233">MAAVPTVSIPYTLLALGLSFYVISQLNVHFGGPKVPLVGMRSVFETRYTANWNFFRNAGLVLNDGYSKFSNSAWRFARADTDMLVLPSKYVPELQSLPLQTASPTAAHAFNLSGHWTNMNIILKNNLHFRTLQEKLTPNLNFLTPPMQDELNYAVEKDLPECEDDWVAIKPYHSILRLVSRISARIFLGKPFCRDDRWLEISTEFTENVFVSLVILRLFPRFMHGPLSYFLPSTWIGCNYIRRAKTLLVPEIKRRQAAKAAGKPTSDEEGGELNLLNWMLEIAGPHERKPSDLAHLEVVMSLASIHTSQMNAVHVLYDLAAHPQYVKELRDEIRKVLKEDGKWNSWKKTSFYKLKKLDSFMRESQRLNPPSLLSYHRVMMRDHVLQDGTLLPKGAHIAMPVNAIQNMHTPNANTFDPLRYYRLRQQEGEMHLHQFATTETNVLNFGHGKYACPGRFFAALEIKNILVRLIMDYDWKLPEGQGRPDNLRAHEFIFPNQEGLLYMKARPKEERLEL</sequence>
<comment type="pathway">
    <text evidence="2">Mycotoxin biosynthesis.</text>
</comment>
<protein>
    <submittedName>
        <fullName evidence="9">Cytochrome P450 monooxygenase-like protein</fullName>
    </submittedName>
</protein>
<proteinExistence type="inferred from homology"/>
<organism evidence="9 10">
    <name type="scientific">Melanomma pulvis-pyrius CBS 109.77</name>
    <dbReference type="NCBI Taxonomy" id="1314802"/>
    <lineage>
        <taxon>Eukaryota</taxon>
        <taxon>Fungi</taxon>
        <taxon>Dikarya</taxon>
        <taxon>Ascomycota</taxon>
        <taxon>Pezizomycotina</taxon>
        <taxon>Dothideomycetes</taxon>
        <taxon>Pleosporomycetidae</taxon>
        <taxon>Pleosporales</taxon>
        <taxon>Melanommataceae</taxon>
        <taxon>Melanomma</taxon>
    </lineage>
</organism>
<dbReference type="EMBL" id="MU001948">
    <property type="protein sequence ID" value="KAF2792944.1"/>
    <property type="molecule type" value="Genomic_DNA"/>
</dbReference>
<keyword evidence="6 8" id="KW-0408">Iron</keyword>
<dbReference type="InterPro" id="IPR036396">
    <property type="entry name" value="Cyt_P450_sf"/>
</dbReference>
<keyword evidence="5" id="KW-0560">Oxidoreductase</keyword>
<dbReference type="OrthoDB" id="1844152at2759"/>
<dbReference type="GO" id="GO:0004497">
    <property type="term" value="F:monooxygenase activity"/>
    <property type="evidence" value="ECO:0007669"/>
    <property type="project" value="UniProtKB-KW"/>
</dbReference>
<dbReference type="SUPFAM" id="SSF48264">
    <property type="entry name" value="Cytochrome P450"/>
    <property type="match status" value="1"/>
</dbReference>